<organism evidence="2 3">
    <name type="scientific">Halohasta litchfieldiae</name>
    <dbReference type="NCBI Taxonomy" id="1073996"/>
    <lineage>
        <taxon>Archaea</taxon>
        <taxon>Methanobacteriati</taxon>
        <taxon>Methanobacteriota</taxon>
        <taxon>Stenosarchaea group</taxon>
        <taxon>Halobacteria</taxon>
        <taxon>Halobacteriales</taxon>
        <taxon>Haloferacaceae</taxon>
        <taxon>Halohasta</taxon>
    </lineage>
</organism>
<feature type="transmembrane region" description="Helical" evidence="1">
    <location>
        <begin position="34"/>
        <end position="52"/>
    </location>
</feature>
<evidence type="ECO:0000313" key="3">
    <source>
        <dbReference type="Proteomes" id="UP000198888"/>
    </source>
</evidence>
<gene>
    <name evidence="2" type="ORF">SAMN05444271_10339</name>
</gene>
<keyword evidence="1" id="KW-0812">Transmembrane</keyword>
<keyword evidence="1" id="KW-0472">Membrane</keyword>
<protein>
    <submittedName>
        <fullName evidence="2">Uncharacterized protein</fullName>
    </submittedName>
</protein>
<name>A0A1H6RQM7_9EURY</name>
<evidence type="ECO:0000256" key="1">
    <source>
        <dbReference type="SAM" id="Phobius"/>
    </source>
</evidence>
<keyword evidence="3" id="KW-1185">Reference proteome</keyword>
<accession>A0A2H4Q4G4</accession>
<accession>A0A1H6RQM7</accession>
<dbReference type="KEGG" id="hae:halTADL_2518"/>
<proteinExistence type="predicted"/>
<dbReference type="GeneID" id="35003290"/>
<sequence>MTRRSFFVAVVLLLSILFAGLAVSSIRAGESAGYGYAVVAVLQIAAAVGYWVHPKSVVSPDDPAPREWFELAGLVVAALVVSALLLFVAIG</sequence>
<reference evidence="2 3" key="1">
    <citation type="submission" date="2016-10" db="EMBL/GenBank/DDBJ databases">
        <authorList>
            <person name="de Groot N.N."/>
        </authorList>
    </citation>
    <scope>NUCLEOTIDE SEQUENCE [LARGE SCALE GENOMIC DNA]</scope>
    <source>
        <strain evidence="2 3">DSM 22187</strain>
    </source>
</reference>
<dbReference type="Proteomes" id="UP000198888">
    <property type="component" value="Unassembled WGS sequence"/>
</dbReference>
<feature type="transmembrane region" description="Helical" evidence="1">
    <location>
        <begin position="68"/>
        <end position="90"/>
    </location>
</feature>
<dbReference type="AlphaFoldDB" id="A0A1H6RQM7"/>
<keyword evidence="1" id="KW-1133">Transmembrane helix</keyword>
<dbReference type="EMBL" id="FNYR01000003">
    <property type="protein sequence ID" value="SEI58069.1"/>
    <property type="molecule type" value="Genomic_DNA"/>
</dbReference>
<dbReference type="RefSeq" id="WP_100190892.1">
    <property type="nucleotide sequence ID" value="NZ_CP024845.1"/>
</dbReference>
<evidence type="ECO:0000313" key="2">
    <source>
        <dbReference type="EMBL" id="SEI58069.1"/>
    </source>
</evidence>